<evidence type="ECO:0000256" key="1">
    <source>
        <dbReference type="SAM" id="SignalP"/>
    </source>
</evidence>
<dbReference type="PANTHER" id="PTHR30032:SF4">
    <property type="entry name" value="AMIDASE ENHANCER"/>
    <property type="match status" value="1"/>
</dbReference>
<reference evidence="3 4" key="1">
    <citation type="submission" date="2016-09" db="EMBL/GenBank/DDBJ databases">
        <title>Complete genome sequence of microbes from the polar regions.</title>
        <authorList>
            <person name="Liao L."/>
            <person name="Chen B."/>
        </authorList>
    </citation>
    <scope>NUCLEOTIDE SEQUENCE [LARGE SCALE GENOMIC DNA]</scope>
    <source>
        <strain evidence="3 4">ZS314</strain>
    </source>
</reference>
<dbReference type="InterPro" id="IPR007253">
    <property type="entry name" value="Cell_wall-bd_2"/>
</dbReference>
<dbReference type="InterPro" id="IPR051922">
    <property type="entry name" value="Bact_Sporulation_Assoc"/>
</dbReference>
<sequence length="489" mass="50383">MRRIFGAALTIAVAASLLPAMSAAAHTTAPTAPTAPTWERLQGGDRYATSVSVSGKYAPGVPVLYIASGENFPDALSAAPAAAVQGGPLLLTQPTVLTESVRKEITRLAPRLIVVAGGPAAISPEVYNALALLAPQIRRDSGRDRYETSRTVTMGAFKAGSVASAFVATGEMFPDALTSSAVAGGDRIPVLLVPGASSRVDAATVTAMSGLGVTSVSIAGGAASVSTGIETSFTAILGAGSVKRLSGDDRYVTSNEVNRGTYDSAPVAYLAMGTDFPDALSGAALAARDSAPLFIVPGNCVPLDTLTSLRELGTTRLVLLGGRGALTENIENLVECTTDLSKSGAMLGFNQPFESFVPITSSFGVRVHPITRVVTMHYGTDYSKTGILGTPIRSLADGVVVAKSPNSAGWVGNSISILYRDRVQSEMMHMKDPTTLAVGAHVRAGQVVGLVGTTGASTGPHLHLEIRINGTQVDPYLFLLGAQYAKPVQ</sequence>
<dbReference type="CDD" id="cd12797">
    <property type="entry name" value="M23_peptidase"/>
    <property type="match status" value="1"/>
</dbReference>
<dbReference type="Pfam" id="PF01551">
    <property type="entry name" value="Peptidase_M23"/>
    <property type="match status" value="1"/>
</dbReference>
<evidence type="ECO:0000313" key="3">
    <source>
        <dbReference type="EMBL" id="QHO69966.1"/>
    </source>
</evidence>
<proteinExistence type="predicted"/>
<name>A0A7L5AIQ4_9MICO</name>
<dbReference type="AlphaFoldDB" id="A0A7L5AIQ4"/>
<dbReference type="OrthoDB" id="1099523at2"/>
<dbReference type="Proteomes" id="UP000464507">
    <property type="component" value="Chromosome"/>
</dbReference>
<dbReference type="RefSeq" id="WP_161886342.1">
    <property type="nucleotide sequence ID" value="NZ_CP017146.1"/>
</dbReference>
<dbReference type="PANTHER" id="PTHR30032">
    <property type="entry name" value="N-ACETYLMURAMOYL-L-ALANINE AMIDASE-RELATED"/>
    <property type="match status" value="1"/>
</dbReference>
<feature type="chain" id="PRO_5039195824" description="M23ase beta-sheet core domain-containing protein" evidence="1">
    <location>
        <begin position="26"/>
        <end position="489"/>
    </location>
</feature>
<keyword evidence="1" id="KW-0732">Signal</keyword>
<gene>
    <name evidence="3" type="ORF">BHD05_10235</name>
</gene>
<dbReference type="SUPFAM" id="SSF51261">
    <property type="entry name" value="Duplicated hybrid motif"/>
    <property type="match status" value="1"/>
</dbReference>
<dbReference type="EMBL" id="CP017146">
    <property type="protein sequence ID" value="QHO69966.1"/>
    <property type="molecule type" value="Genomic_DNA"/>
</dbReference>
<accession>A0A7L5AIQ4</accession>
<dbReference type="GO" id="GO:0030288">
    <property type="term" value="C:outer membrane-bounded periplasmic space"/>
    <property type="evidence" value="ECO:0007669"/>
    <property type="project" value="TreeGrafter"/>
</dbReference>
<dbReference type="InterPro" id="IPR011055">
    <property type="entry name" value="Dup_hybrid_motif"/>
</dbReference>
<dbReference type="KEGG" id="mant:BHD05_10235"/>
<organism evidence="3 4">
    <name type="scientific">Marisediminicola antarctica</name>
    <dbReference type="NCBI Taxonomy" id="674079"/>
    <lineage>
        <taxon>Bacteria</taxon>
        <taxon>Bacillati</taxon>
        <taxon>Actinomycetota</taxon>
        <taxon>Actinomycetes</taxon>
        <taxon>Micrococcales</taxon>
        <taxon>Microbacteriaceae</taxon>
        <taxon>Marisediminicola</taxon>
    </lineage>
</organism>
<dbReference type="Gene3D" id="2.70.70.10">
    <property type="entry name" value="Glucose Permease (Domain IIA)"/>
    <property type="match status" value="1"/>
</dbReference>
<evidence type="ECO:0000259" key="2">
    <source>
        <dbReference type="Pfam" id="PF01551"/>
    </source>
</evidence>
<keyword evidence="4" id="KW-1185">Reference proteome</keyword>
<protein>
    <recommendedName>
        <fullName evidence="2">M23ase beta-sheet core domain-containing protein</fullName>
    </recommendedName>
</protein>
<dbReference type="InterPro" id="IPR016047">
    <property type="entry name" value="M23ase_b-sheet_dom"/>
</dbReference>
<dbReference type="Pfam" id="PF04122">
    <property type="entry name" value="CW_binding_2"/>
    <property type="match status" value="3"/>
</dbReference>
<feature type="signal peptide" evidence="1">
    <location>
        <begin position="1"/>
        <end position="25"/>
    </location>
</feature>
<evidence type="ECO:0000313" key="4">
    <source>
        <dbReference type="Proteomes" id="UP000464507"/>
    </source>
</evidence>
<feature type="domain" description="M23ase beta-sheet core" evidence="2">
    <location>
        <begin position="376"/>
        <end position="475"/>
    </location>
</feature>